<organism evidence="13 14">
    <name type="scientific">Monodon monoceros</name>
    <name type="common">Narwhal</name>
    <name type="synonym">Ceratodon monodon</name>
    <dbReference type="NCBI Taxonomy" id="40151"/>
    <lineage>
        <taxon>Eukaryota</taxon>
        <taxon>Metazoa</taxon>
        <taxon>Chordata</taxon>
        <taxon>Craniata</taxon>
        <taxon>Vertebrata</taxon>
        <taxon>Euteleostomi</taxon>
        <taxon>Mammalia</taxon>
        <taxon>Eutheria</taxon>
        <taxon>Laurasiatheria</taxon>
        <taxon>Artiodactyla</taxon>
        <taxon>Whippomorpha</taxon>
        <taxon>Cetacea</taxon>
        <taxon>Odontoceti</taxon>
        <taxon>Monodontidae</taxon>
        <taxon>Monodon</taxon>
    </lineage>
</organism>
<feature type="compositionally biased region" description="Basic residues" evidence="11">
    <location>
        <begin position="93"/>
        <end position="103"/>
    </location>
</feature>
<comment type="subcellular location">
    <subcellularLocation>
        <location evidence="1">Nucleus</location>
        <location evidence="1">Nucleolus</location>
    </subcellularLocation>
</comment>
<evidence type="ECO:0000256" key="10">
    <source>
        <dbReference type="PROSITE-ProRule" id="PRU00047"/>
    </source>
</evidence>
<keyword evidence="5" id="KW-0862">Zinc</keyword>
<evidence type="ECO:0000256" key="5">
    <source>
        <dbReference type="ARBA" id="ARBA00022833"/>
    </source>
</evidence>
<dbReference type="InterPro" id="IPR001878">
    <property type="entry name" value="Znf_CCHC"/>
</dbReference>
<feature type="domain" description="CCHC-type" evidence="12">
    <location>
        <begin position="223"/>
        <end position="239"/>
    </location>
</feature>
<proteinExistence type="predicted"/>
<feature type="region of interest" description="Disordered" evidence="11">
    <location>
        <begin position="1"/>
        <end position="20"/>
    </location>
</feature>
<keyword evidence="2" id="KW-0479">Metal-binding</keyword>
<dbReference type="FunFam" id="4.10.60.10:FF:000017">
    <property type="entry name" value="zinc finger CCHC domain-containing protein 9"/>
    <property type="match status" value="1"/>
</dbReference>
<evidence type="ECO:0000256" key="8">
    <source>
        <dbReference type="ARBA" id="ARBA00059046"/>
    </source>
</evidence>
<evidence type="ECO:0000256" key="2">
    <source>
        <dbReference type="ARBA" id="ARBA00022723"/>
    </source>
</evidence>
<keyword evidence="7" id="KW-0539">Nucleus</keyword>
<dbReference type="AlphaFoldDB" id="A0A4U1EYZ9"/>
<dbReference type="SUPFAM" id="SSF57756">
    <property type="entry name" value="Retrovirus zinc finger-like domains"/>
    <property type="match status" value="2"/>
</dbReference>
<evidence type="ECO:0000313" key="13">
    <source>
        <dbReference type="EMBL" id="TKC41727.1"/>
    </source>
</evidence>
<evidence type="ECO:0000313" key="14">
    <source>
        <dbReference type="Proteomes" id="UP000308365"/>
    </source>
</evidence>
<dbReference type="InterPro" id="IPR036875">
    <property type="entry name" value="Znf_CCHC_sf"/>
</dbReference>
<evidence type="ECO:0000256" key="9">
    <source>
        <dbReference type="ARBA" id="ARBA00071051"/>
    </source>
</evidence>
<accession>A0A4U1EYZ9</accession>
<dbReference type="GO" id="GO:0005730">
    <property type="term" value="C:nucleolus"/>
    <property type="evidence" value="ECO:0007669"/>
    <property type="project" value="UniProtKB-SubCell"/>
</dbReference>
<protein>
    <recommendedName>
        <fullName evidence="9">Zinc finger CCHC domain-containing protein 9</fullName>
    </recommendedName>
</protein>
<gene>
    <name evidence="13" type="ORF">EI555_008329</name>
</gene>
<dbReference type="EMBL" id="RWIC01000610">
    <property type="protein sequence ID" value="TKC41727.1"/>
    <property type="molecule type" value="Genomic_DNA"/>
</dbReference>
<sequence>RQVGLEHRAPRRDQASGDGIRLSCRRLAAWAGAGQPHWHPSGRMDPADRNKRPFPATSWEDMKKGSFEGKSQNLPKSKQLEADSLSLKNHAPQAKHKKNKKKKEYLNEDVNGFMEYLRQNSQMVHNGEMIAANSQEVREEIAVALKKDSRREGRRLKRQAAKKNAMVCFHCRKPGHGIADCPAALENQEMGTGICYRCGSTEHEITKCKAKVDPAFGEFPFAKCFVCGEMGHLSRSCPDNPKGLYADGGCCRLCGSVEHLKKDCPKSQNSDRMVTVGRWAKGMSADYEDILDVPKPQKPKTKIPKVVNF</sequence>
<dbReference type="SMART" id="SM00343">
    <property type="entry name" value="ZnF_C2HC"/>
    <property type="match status" value="4"/>
</dbReference>
<reference evidence="14" key="1">
    <citation type="journal article" date="2019" name="IScience">
        <title>Narwhal Genome Reveals Long-Term Low Genetic Diversity despite Current Large Abundance Size.</title>
        <authorList>
            <person name="Westbury M.V."/>
            <person name="Petersen B."/>
            <person name="Garde E."/>
            <person name="Heide-Jorgensen M.P."/>
            <person name="Lorenzen E.D."/>
        </authorList>
    </citation>
    <scope>NUCLEOTIDE SEQUENCE [LARGE SCALE GENOMIC DNA]</scope>
</reference>
<dbReference type="PANTHER" id="PTHR46242">
    <property type="entry name" value="ZINC FINGER CCHC DOMAIN-CONTAINING PROTEIN 9 ZCCHC9"/>
    <property type="match status" value="1"/>
</dbReference>
<evidence type="ECO:0000256" key="1">
    <source>
        <dbReference type="ARBA" id="ARBA00004604"/>
    </source>
</evidence>
<keyword evidence="4 10" id="KW-0863">Zinc-finger</keyword>
<name>A0A4U1EYZ9_MONMO</name>
<feature type="region of interest" description="Disordered" evidence="11">
    <location>
        <begin position="31"/>
        <end position="105"/>
    </location>
</feature>
<evidence type="ECO:0000256" key="3">
    <source>
        <dbReference type="ARBA" id="ARBA00022737"/>
    </source>
</evidence>
<dbReference type="GO" id="GO:0003676">
    <property type="term" value="F:nucleic acid binding"/>
    <property type="evidence" value="ECO:0007669"/>
    <property type="project" value="InterPro"/>
</dbReference>
<dbReference type="PROSITE" id="PS50158">
    <property type="entry name" value="ZF_CCHC"/>
    <property type="match status" value="2"/>
</dbReference>
<evidence type="ECO:0000256" key="7">
    <source>
        <dbReference type="ARBA" id="ARBA00023242"/>
    </source>
</evidence>
<feature type="non-terminal residue" evidence="13">
    <location>
        <position position="1"/>
    </location>
</feature>
<evidence type="ECO:0000256" key="6">
    <source>
        <dbReference type="ARBA" id="ARBA00023163"/>
    </source>
</evidence>
<dbReference type="Gene3D" id="4.10.60.10">
    <property type="entry name" value="Zinc finger, CCHC-type"/>
    <property type="match status" value="2"/>
</dbReference>
<comment type="function">
    <text evidence="8">May down-regulate transcription mediated by NF-kappa-B and the serum response element.</text>
</comment>
<dbReference type="FunFam" id="4.10.60.10:FF:000091">
    <property type="entry name" value="Zinc finger CCHC-type-containing 9"/>
    <property type="match status" value="1"/>
</dbReference>
<dbReference type="PANTHER" id="PTHR46242:SF1">
    <property type="entry name" value="ZINC FINGER CCHC DOMAIN-CONTAINING PROTEIN 9"/>
    <property type="match status" value="1"/>
</dbReference>
<evidence type="ECO:0000256" key="11">
    <source>
        <dbReference type="SAM" id="MobiDB-lite"/>
    </source>
</evidence>
<evidence type="ECO:0000259" key="12">
    <source>
        <dbReference type="PROSITE" id="PS50158"/>
    </source>
</evidence>
<keyword evidence="3" id="KW-0677">Repeat</keyword>
<comment type="caution">
    <text evidence="13">The sequence shown here is derived from an EMBL/GenBank/DDBJ whole genome shotgun (WGS) entry which is preliminary data.</text>
</comment>
<keyword evidence="6" id="KW-0804">Transcription</keyword>
<dbReference type="InterPro" id="IPR042246">
    <property type="entry name" value="ZCCHC9"/>
</dbReference>
<dbReference type="Pfam" id="PF00098">
    <property type="entry name" value="zf-CCHC"/>
    <property type="match status" value="2"/>
</dbReference>
<dbReference type="Proteomes" id="UP000308365">
    <property type="component" value="Unassembled WGS sequence"/>
</dbReference>
<feature type="compositionally biased region" description="Basic and acidic residues" evidence="11">
    <location>
        <begin position="1"/>
        <end position="15"/>
    </location>
</feature>
<evidence type="ECO:0000256" key="4">
    <source>
        <dbReference type="ARBA" id="ARBA00022771"/>
    </source>
</evidence>
<dbReference type="GO" id="GO:0008270">
    <property type="term" value="F:zinc ion binding"/>
    <property type="evidence" value="ECO:0007669"/>
    <property type="project" value="UniProtKB-KW"/>
</dbReference>
<feature type="domain" description="CCHC-type" evidence="12">
    <location>
        <begin position="168"/>
        <end position="182"/>
    </location>
</feature>